<keyword evidence="3" id="KW-0255">Endonuclease</keyword>
<feature type="domain" description="Helicase ATP-binding" evidence="1">
    <location>
        <begin position="25"/>
        <end position="312"/>
    </location>
</feature>
<protein>
    <submittedName>
        <fullName evidence="3">Type III restriction endonuclease subunit R</fullName>
    </submittedName>
</protein>
<evidence type="ECO:0000313" key="4">
    <source>
        <dbReference type="Proteomes" id="UP000672097"/>
    </source>
</evidence>
<dbReference type="SUPFAM" id="SSF52540">
    <property type="entry name" value="P-loop containing nucleoside triphosphate hydrolases"/>
    <property type="match status" value="2"/>
</dbReference>
<dbReference type="SMART" id="SM00487">
    <property type="entry name" value="DEXDc"/>
    <property type="match status" value="1"/>
</dbReference>
<dbReference type="Gene3D" id="3.40.50.10810">
    <property type="entry name" value="Tandem AAA-ATPase domain"/>
    <property type="match status" value="2"/>
</dbReference>
<gene>
    <name evidence="3" type="ORF">KAK11_21305</name>
</gene>
<evidence type="ECO:0000259" key="1">
    <source>
        <dbReference type="SMART" id="SM00487"/>
    </source>
</evidence>
<dbReference type="InterPro" id="IPR038718">
    <property type="entry name" value="SNF2-like_sf"/>
</dbReference>
<dbReference type="InterPro" id="IPR027417">
    <property type="entry name" value="P-loop_NTPase"/>
</dbReference>
<dbReference type="RefSeq" id="WP_210811603.1">
    <property type="nucleotide sequence ID" value="NZ_JAGQDG010000011.1"/>
</dbReference>
<sequence>MTFRGWPTVANGLRQLSHAPDVAGSAWKLDGGQRRSLRAVASRLPSNGVIVADEVGMGKTRIAVATVRTVVQAGGRAVVLVPPGLGFQWRDELAAGGVRCSPLLRSLQQYLDAWAATRTRPWECESVVLLSHAFTNWRLGAQAEPWRWSLLPALFARWRKVRRNRLPPNSLDNPLLQDPLIRAAAEHIALRAAETGGYLAEFLDGLLEETLWPGVLEAKQYGRQGKFRHALEGAVGLGLGLFDLIVVDEAHKSRGDASGLARLLEKVAVASPDARRLALTATPVELDARQWVDVLRRIGAETQETARAIDQYVDACRNVQELPVSEERRLTFAQAAAGFKASLDPYLLRRDKRESEQVRRFHALTGEPLHAYRRESAIEVRPDDLNLRWRRAVCAAEALSLTAAGGLDPRAQRLRLTLGSGHGVNELLDRCHLDAEEDKLQLELDGAIDATQRDVAGNAEGVAPAAADEKRAQRVDWWLGVMRDSVTGGDGQDALMEHPGLQAAVRAIEAVHCAGEKVLVFGRYTRPMRALVSLLNARQMLLALKEERPWAQAVIPAEDEPAVLAASRQLGLFRDDGLNGIGQRLAVQYEAVEDQRRKLREGLVGLLERGLASEPWEGPLSRLFEAFRQCPGDVPVVARALAEMLDPKEESPEVWAAEFRRIVEATLERSEGDENGDGALDDGEAERLWNRVAERLNEEYGRREGGFARLMYGKTPPSTRRLLQLGFNRNNSFPRVLVAQSVVGREGLNLHRACRTVVLLHPEWNPGVVEQQIGRVDRLDSHWERLLIDAERQAAESRGEVPRIEILPVIFKGTYDEHNWAVLRRRWDDLRAQLHGVVIPPSSHGDDPEISALARIVNENAPDFSPRD</sequence>
<organism evidence="3 4">
    <name type="scientific">Ideonella paludis</name>
    <dbReference type="NCBI Taxonomy" id="1233411"/>
    <lineage>
        <taxon>Bacteria</taxon>
        <taxon>Pseudomonadati</taxon>
        <taxon>Pseudomonadota</taxon>
        <taxon>Betaproteobacteria</taxon>
        <taxon>Burkholderiales</taxon>
        <taxon>Sphaerotilaceae</taxon>
        <taxon>Ideonella</taxon>
    </lineage>
</organism>
<feature type="domain" description="Helicase C-terminal" evidence="2">
    <location>
        <begin position="690"/>
        <end position="780"/>
    </location>
</feature>
<dbReference type="InterPro" id="IPR001650">
    <property type="entry name" value="Helicase_C-like"/>
</dbReference>
<dbReference type="Gene3D" id="3.40.50.300">
    <property type="entry name" value="P-loop containing nucleotide triphosphate hydrolases"/>
    <property type="match status" value="1"/>
</dbReference>
<dbReference type="SMART" id="SM00490">
    <property type="entry name" value="HELICc"/>
    <property type="match status" value="1"/>
</dbReference>
<comment type="caution">
    <text evidence="3">The sequence shown here is derived from an EMBL/GenBank/DDBJ whole genome shotgun (WGS) entry which is preliminary data.</text>
</comment>
<dbReference type="InterPro" id="IPR014001">
    <property type="entry name" value="Helicase_ATP-bd"/>
</dbReference>
<keyword evidence="3" id="KW-0540">Nuclease</keyword>
<keyword evidence="3" id="KW-0378">Hydrolase</keyword>
<dbReference type="PANTHER" id="PTHR10799">
    <property type="entry name" value="SNF2/RAD54 HELICASE FAMILY"/>
    <property type="match status" value="1"/>
</dbReference>
<reference evidence="3 4" key="1">
    <citation type="submission" date="2021-04" db="EMBL/GenBank/DDBJ databases">
        <title>The genome sequence of type strain Ideonella paludis KCTC 32238.</title>
        <authorList>
            <person name="Liu Y."/>
        </authorList>
    </citation>
    <scope>NUCLEOTIDE SEQUENCE [LARGE SCALE GENOMIC DNA]</scope>
    <source>
        <strain evidence="3 4">KCTC 32238</strain>
    </source>
</reference>
<dbReference type="Proteomes" id="UP000672097">
    <property type="component" value="Unassembled WGS sequence"/>
</dbReference>
<name>A0ABS5E3A6_9BURK</name>
<dbReference type="Pfam" id="PF00271">
    <property type="entry name" value="Helicase_C"/>
    <property type="match status" value="1"/>
</dbReference>
<evidence type="ECO:0000313" key="3">
    <source>
        <dbReference type="EMBL" id="MBQ0937873.1"/>
    </source>
</evidence>
<proteinExistence type="predicted"/>
<dbReference type="GO" id="GO:0004519">
    <property type="term" value="F:endonuclease activity"/>
    <property type="evidence" value="ECO:0007669"/>
    <property type="project" value="UniProtKB-KW"/>
</dbReference>
<accession>A0ABS5E3A6</accession>
<dbReference type="EMBL" id="JAGQDG010000011">
    <property type="protein sequence ID" value="MBQ0937873.1"/>
    <property type="molecule type" value="Genomic_DNA"/>
</dbReference>
<evidence type="ECO:0000259" key="2">
    <source>
        <dbReference type="SMART" id="SM00490"/>
    </source>
</evidence>
<keyword evidence="4" id="KW-1185">Reference proteome</keyword>